<evidence type="ECO:0000313" key="1">
    <source>
        <dbReference type="Proteomes" id="UP000887580"/>
    </source>
</evidence>
<dbReference type="Proteomes" id="UP000887580">
    <property type="component" value="Unplaced"/>
</dbReference>
<organism evidence="1 2">
    <name type="scientific">Panagrolaimus sp. PS1159</name>
    <dbReference type="NCBI Taxonomy" id="55785"/>
    <lineage>
        <taxon>Eukaryota</taxon>
        <taxon>Metazoa</taxon>
        <taxon>Ecdysozoa</taxon>
        <taxon>Nematoda</taxon>
        <taxon>Chromadorea</taxon>
        <taxon>Rhabditida</taxon>
        <taxon>Tylenchina</taxon>
        <taxon>Panagrolaimomorpha</taxon>
        <taxon>Panagrolaimoidea</taxon>
        <taxon>Panagrolaimidae</taxon>
        <taxon>Panagrolaimus</taxon>
    </lineage>
</organism>
<sequence length="325" mass="35987">MLKLNLLFVAILFSYTYATDPISCKAVQYTSTFNDNEQFNVTSSANFSLTINNGTTYVTATNISVINLITNEQATGVCYYGVCCNITTTNSCTFDVRDTFVLLYANFTNNVTFTTFQGLVADDGTFSTTKLFSSTNMCLNSFSNDSGTISNHSICCTSSTPAPVAAINAPQCKKFKSRTTIYNTNDNFSIFATTQLIWQIIGRTIVPSGFTDTAQHYFACYFDHSFFNLPLACDELLTVHNNITMSNDTDAKTLVSVFYLPKSLTIAGINGILTARLLYRNNQLLMSEGTPFTPQNNCWYNSAPWYPSPANHSTSVSFCCQEFEN</sequence>
<protein>
    <submittedName>
        <fullName evidence="2">Uncharacterized protein</fullName>
    </submittedName>
</protein>
<name>A0AC35GWC1_9BILA</name>
<accession>A0AC35GWC1</accession>
<proteinExistence type="predicted"/>
<reference evidence="2" key="1">
    <citation type="submission" date="2022-11" db="UniProtKB">
        <authorList>
            <consortium name="WormBaseParasite"/>
        </authorList>
    </citation>
    <scope>IDENTIFICATION</scope>
</reference>
<evidence type="ECO:0000313" key="2">
    <source>
        <dbReference type="WBParaSite" id="PS1159_v2.g9476.t1"/>
    </source>
</evidence>
<dbReference type="WBParaSite" id="PS1159_v2.g9476.t1">
    <property type="protein sequence ID" value="PS1159_v2.g9476.t1"/>
    <property type="gene ID" value="PS1159_v2.g9476"/>
</dbReference>